<feature type="transmembrane region" description="Helical" evidence="1">
    <location>
        <begin position="28"/>
        <end position="48"/>
    </location>
</feature>
<keyword evidence="1" id="KW-1133">Transmembrane helix</keyword>
<organism evidence="2 3">
    <name type="scientific">Sporosarcina siberiensis</name>
    <dbReference type="NCBI Taxonomy" id="1365606"/>
    <lineage>
        <taxon>Bacteria</taxon>
        <taxon>Bacillati</taxon>
        <taxon>Bacillota</taxon>
        <taxon>Bacilli</taxon>
        <taxon>Bacillales</taxon>
        <taxon>Caryophanaceae</taxon>
        <taxon>Sporosarcina</taxon>
    </lineage>
</organism>
<reference evidence="3" key="1">
    <citation type="journal article" date="2019" name="Int. J. Syst. Evol. Microbiol.">
        <title>The Global Catalogue of Microorganisms (GCM) 10K type strain sequencing project: providing services to taxonomists for standard genome sequencing and annotation.</title>
        <authorList>
            <consortium name="The Broad Institute Genomics Platform"/>
            <consortium name="The Broad Institute Genome Sequencing Center for Infectious Disease"/>
            <person name="Wu L."/>
            <person name="Ma J."/>
        </authorList>
    </citation>
    <scope>NUCLEOTIDE SEQUENCE [LARGE SCALE GENOMIC DNA]</scope>
    <source>
        <strain evidence="3">CGMCC 4.7177</strain>
    </source>
</reference>
<feature type="transmembrane region" description="Helical" evidence="1">
    <location>
        <begin position="55"/>
        <end position="75"/>
    </location>
</feature>
<name>A0ABW4SAK6_9BACL</name>
<evidence type="ECO:0000313" key="3">
    <source>
        <dbReference type="Proteomes" id="UP001597218"/>
    </source>
</evidence>
<dbReference type="RefSeq" id="WP_381535150.1">
    <property type="nucleotide sequence ID" value="NZ_JBHUGI010000001.1"/>
</dbReference>
<dbReference type="Proteomes" id="UP001597218">
    <property type="component" value="Unassembled WGS sequence"/>
</dbReference>
<dbReference type="InterPro" id="IPR025018">
    <property type="entry name" value="DUF3953"/>
</dbReference>
<sequence length="76" mass="8457">MLKILRIVLVIIGFVLGGYILISSNYEGLPYMMFVIGTMLLVIGIAEIKQNRKKMGIVSIIGSLFVFYVSVEGLLF</sequence>
<keyword evidence="1" id="KW-0812">Transmembrane</keyword>
<keyword evidence="3" id="KW-1185">Reference proteome</keyword>
<evidence type="ECO:0000256" key="1">
    <source>
        <dbReference type="SAM" id="Phobius"/>
    </source>
</evidence>
<proteinExistence type="predicted"/>
<dbReference type="Pfam" id="PF13129">
    <property type="entry name" value="DUF3953"/>
    <property type="match status" value="1"/>
</dbReference>
<dbReference type="EMBL" id="JBHUGI010000001">
    <property type="protein sequence ID" value="MFD1926498.1"/>
    <property type="molecule type" value="Genomic_DNA"/>
</dbReference>
<gene>
    <name evidence="2" type="ORF">ACFSFY_00225</name>
</gene>
<keyword evidence="1" id="KW-0472">Membrane</keyword>
<protein>
    <submittedName>
        <fullName evidence="2">YczI family protein</fullName>
    </submittedName>
</protein>
<comment type="caution">
    <text evidence="2">The sequence shown here is derived from an EMBL/GenBank/DDBJ whole genome shotgun (WGS) entry which is preliminary data.</text>
</comment>
<accession>A0ABW4SAK6</accession>
<feature type="transmembrane region" description="Helical" evidence="1">
    <location>
        <begin position="5"/>
        <end position="22"/>
    </location>
</feature>
<evidence type="ECO:0000313" key="2">
    <source>
        <dbReference type="EMBL" id="MFD1926498.1"/>
    </source>
</evidence>